<evidence type="ECO:0000256" key="5">
    <source>
        <dbReference type="ARBA" id="ARBA00023136"/>
    </source>
</evidence>
<evidence type="ECO:0000256" key="1">
    <source>
        <dbReference type="ARBA" id="ARBA00004141"/>
    </source>
</evidence>
<keyword evidence="4" id="KW-1133">Transmembrane helix</keyword>
<accession>A0A1V6SFL5</accession>
<name>A0A1V6SFL5_9EURO</name>
<evidence type="ECO:0000256" key="3">
    <source>
        <dbReference type="ARBA" id="ARBA00022692"/>
    </source>
</evidence>
<organism evidence="6 7">
    <name type="scientific">Penicillium flavigenum</name>
    <dbReference type="NCBI Taxonomy" id="254877"/>
    <lineage>
        <taxon>Eukaryota</taxon>
        <taxon>Fungi</taxon>
        <taxon>Dikarya</taxon>
        <taxon>Ascomycota</taxon>
        <taxon>Pezizomycotina</taxon>
        <taxon>Eurotiomycetes</taxon>
        <taxon>Eurotiomycetidae</taxon>
        <taxon>Eurotiales</taxon>
        <taxon>Aspergillaceae</taxon>
        <taxon>Penicillium</taxon>
    </lineage>
</organism>
<comment type="similarity">
    <text evidence="2">Belongs to the IFI6/IFI27 family.</text>
</comment>
<proteinExistence type="inferred from homology"/>
<keyword evidence="5" id="KW-0472">Membrane</keyword>
<dbReference type="Pfam" id="PF06140">
    <property type="entry name" value="Ifi-6-16"/>
    <property type="match status" value="1"/>
</dbReference>
<evidence type="ECO:0000313" key="7">
    <source>
        <dbReference type="Proteomes" id="UP000191342"/>
    </source>
</evidence>
<reference evidence="7" key="1">
    <citation type="journal article" date="2017" name="Nat. Microbiol.">
        <title>Global analysis of biosynthetic gene clusters reveals vast potential of secondary metabolite production in Penicillium species.</title>
        <authorList>
            <person name="Nielsen J.C."/>
            <person name="Grijseels S."/>
            <person name="Prigent S."/>
            <person name="Ji B."/>
            <person name="Dainat J."/>
            <person name="Nielsen K.F."/>
            <person name="Frisvad J.C."/>
            <person name="Workman M."/>
            <person name="Nielsen J."/>
        </authorList>
    </citation>
    <scope>NUCLEOTIDE SEQUENCE [LARGE SCALE GENOMIC DNA]</scope>
    <source>
        <strain evidence="7">IBT 14082</strain>
    </source>
</reference>
<keyword evidence="3" id="KW-0812">Transmembrane</keyword>
<protein>
    <submittedName>
        <fullName evidence="6">Uncharacterized protein</fullName>
    </submittedName>
</protein>
<gene>
    <name evidence="6" type="ORF">PENFLA_c062G05616</name>
</gene>
<dbReference type="OrthoDB" id="440424at2759"/>
<evidence type="ECO:0000256" key="2">
    <source>
        <dbReference type="ARBA" id="ARBA00007262"/>
    </source>
</evidence>
<dbReference type="InterPro" id="IPR009311">
    <property type="entry name" value="IFI6/IFI27-like"/>
</dbReference>
<evidence type="ECO:0000256" key="4">
    <source>
        <dbReference type="ARBA" id="ARBA00022989"/>
    </source>
</evidence>
<dbReference type="EMBL" id="MLQL01000062">
    <property type="protein sequence ID" value="OQE12797.1"/>
    <property type="molecule type" value="Genomic_DNA"/>
</dbReference>
<keyword evidence="7" id="KW-1185">Reference proteome</keyword>
<evidence type="ECO:0000313" key="6">
    <source>
        <dbReference type="EMBL" id="OQE12797.1"/>
    </source>
</evidence>
<dbReference type="InterPro" id="IPR038213">
    <property type="entry name" value="IFI6/IFI27-like_sf"/>
</dbReference>
<dbReference type="Proteomes" id="UP000191342">
    <property type="component" value="Unassembled WGS sequence"/>
</dbReference>
<dbReference type="AlphaFoldDB" id="A0A1V6SFL5"/>
<dbReference type="Gene3D" id="6.10.110.10">
    <property type="match status" value="1"/>
</dbReference>
<comment type="subcellular location">
    <subcellularLocation>
        <location evidence="1">Membrane</location>
        <topology evidence="1">Multi-pass membrane protein</topology>
    </subcellularLocation>
</comment>
<dbReference type="GO" id="GO:0016020">
    <property type="term" value="C:membrane"/>
    <property type="evidence" value="ECO:0007669"/>
    <property type="project" value="UniProtKB-SubCell"/>
</dbReference>
<comment type="caution">
    <text evidence="6">The sequence shown here is derived from an EMBL/GenBank/DDBJ whole genome shotgun (WGS) entry which is preliminary data.</text>
</comment>
<sequence>MSILNHLSENVISGGTKILQAGLEGGNLAVAYGKPALEKSVNVTLQAAGWSTQNPVLATCVVVGATGAVVFAAPGLATAPILSSMGFTTGGIQAGSAAATAHGLIGNIAAGSAMAIGQSAGAGGSGLVIVNEAAQFGGAAMSVGSASLAWIKAKV</sequence>